<dbReference type="Pfam" id="PF20543">
    <property type="entry name" value="CowN"/>
    <property type="match status" value="1"/>
</dbReference>
<dbReference type="Proteomes" id="UP000703590">
    <property type="component" value="Unassembled WGS sequence"/>
</dbReference>
<reference evidence="3" key="1">
    <citation type="submission" date="2021-02" db="EMBL/GenBank/DDBJ databases">
        <title>Sulfurospirillum tamanensis sp. nov.</title>
        <authorList>
            <person name="Merkel A.Y."/>
        </authorList>
    </citation>
    <scope>NUCLEOTIDE SEQUENCE [LARGE SCALE GENOMIC DNA]</scope>
    <source>
        <strain evidence="3">T05b</strain>
    </source>
</reference>
<name>A0ABS2WUW5_9BACT</name>
<sequence length="93" mass="11010">MERYVSFENIDCFENACCVVDEVLFLLKEKPEATNPFWEKFVKKIPPAYYTRTPDEDVLYLVCANVFYLEELFENHDHEEGLLAMEKAEIECC</sequence>
<comment type="caution">
    <text evidence="2">The sequence shown here is derived from an EMBL/GenBank/DDBJ whole genome shotgun (WGS) entry which is preliminary data.</text>
</comment>
<reference evidence="2 3" key="2">
    <citation type="submission" date="2021-02" db="EMBL/GenBank/DDBJ databases">
        <title>Sulfurospirillum tamanensis sp. nov.</title>
        <authorList>
            <person name="Frolova A."/>
            <person name="Merkel A."/>
            <person name="Slobodkin A."/>
        </authorList>
    </citation>
    <scope>NUCLEOTIDE SEQUENCE [LARGE SCALE GENOMIC DNA]</scope>
    <source>
        <strain evidence="2 3">T05b</strain>
    </source>
</reference>
<dbReference type="RefSeq" id="WP_205460005.1">
    <property type="nucleotide sequence ID" value="NZ_JAFHKK010000038.1"/>
</dbReference>
<dbReference type="HAMAP" id="MF_02117">
    <property type="entry name" value="CowN"/>
    <property type="match status" value="1"/>
</dbReference>
<evidence type="ECO:0000313" key="2">
    <source>
        <dbReference type="EMBL" id="MBN2965444.1"/>
    </source>
</evidence>
<gene>
    <name evidence="2" type="primary">cowN</name>
    <name evidence="2" type="ORF">JWV37_11680</name>
</gene>
<accession>A0ABS2WUW5</accession>
<evidence type="ECO:0000256" key="1">
    <source>
        <dbReference type="ARBA" id="ARBA00023231"/>
    </source>
</evidence>
<dbReference type="NCBIfam" id="NF033689">
    <property type="entry name" value="N2Fix_CO_CowN"/>
    <property type="match status" value="1"/>
</dbReference>
<keyword evidence="3" id="KW-1185">Reference proteome</keyword>
<protein>
    <submittedName>
        <fullName evidence="2">N(2)-fixation sustaining protein CowN</fullName>
    </submittedName>
</protein>
<proteinExistence type="inferred from homology"/>
<keyword evidence="1" id="KW-0535">Nitrogen fixation</keyword>
<dbReference type="EMBL" id="JAFHKK010000038">
    <property type="protein sequence ID" value="MBN2965444.1"/>
    <property type="molecule type" value="Genomic_DNA"/>
</dbReference>
<evidence type="ECO:0000313" key="3">
    <source>
        <dbReference type="Proteomes" id="UP000703590"/>
    </source>
</evidence>
<dbReference type="InterPro" id="IPR024899">
    <property type="entry name" value="CowN"/>
</dbReference>
<reference evidence="2 3" key="3">
    <citation type="submission" date="2021-02" db="EMBL/GenBank/DDBJ databases">
        <authorList>
            <person name="Merkel A.Y."/>
        </authorList>
    </citation>
    <scope>NUCLEOTIDE SEQUENCE [LARGE SCALE GENOMIC DNA]</scope>
    <source>
        <strain evidence="2 3">T05b</strain>
    </source>
</reference>
<organism evidence="2 3">
    <name type="scientific">Sulfurospirillum tamanense</name>
    <dbReference type="NCBI Taxonomy" id="2813362"/>
    <lineage>
        <taxon>Bacteria</taxon>
        <taxon>Pseudomonadati</taxon>
        <taxon>Campylobacterota</taxon>
        <taxon>Epsilonproteobacteria</taxon>
        <taxon>Campylobacterales</taxon>
        <taxon>Sulfurospirillaceae</taxon>
        <taxon>Sulfurospirillum</taxon>
    </lineage>
</organism>